<dbReference type="OrthoDB" id="9808890at2"/>
<sequence>MRSTLSVLLTIPVLAAGIALGPVAAREPVQPGANPAHGVVGVQEDHLEPDYWLARLRTPDRVLMDKASIRKQNTALLQLDDSMHDLRALPTTLPAGMVRGWIQDLSNRPDTERWDVDGNLVPAGVIAAMMENLALDAVPAVQDTRYGLVVQRAALRTFPTGQRMFSRRGETDIDRLQESALFPGTPVVIAHESRDGDWLFVVSPRYAAWIERRQVAEGGAGDVFGYVDDAPYRVVTGGTERTVFTREEPRVSALQLDMGIRLPLADAAPDEPVNGQHPYTAHILRLPVREEDGALAFAPALLPRRAGSAADYLPLTQANLVRQGFKFLGERYGWGHAYDARDCSGFVSEIYRSMGVQLPRNTSAQAVSPAFDHQLFDEGDGRDVRDAAVAGLQVGDLVYIPGHVMMVIGHVDGAPYVIHDTNGGRYLGPDGTLQSMALNGVSVTPLLPMMFNERESYVDRMTSIVRPHRPRATLH</sequence>
<dbReference type="AlphaFoldDB" id="A0A1T4M903"/>
<name>A0A1T4M903_9GAMM</name>
<dbReference type="Proteomes" id="UP000190061">
    <property type="component" value="Unassembled WGS sequence"/>
</dbReference>
<evidence type="ECO:0000313" key="6">
    <source>
        <dbReference type="EMBL" id="SJZ63401.1"/>
    </source>
</evidence>
<dbReference type="InterPro" id="IPR038765">
    <property type="entry name" value="Papain-like_cys_pep_sf"/>
</dbReference>
<dbReference type="InterPro" id="IPR039439">
    <property type="entry name" value="SH3b1_dom"/>
</dbReference>
<keyword evidence="4" id="KW-0788">Thiol protease</keyword>
<dbReference type="PROSITE" id="PS51935">
    <property type="entry name" value="NLPC_P60"/>
    <property type="match status" value="1"/>
</dbReference>
<evidence type="ECO:0000256" key="1">
    <source>
        <dbReference type="ARBA" id="ARBA00007074"/>
    </source>
</evidence>
<evidence type="ECO:0000313" key="7">
    <source>
        <dbReference type="Proteomes" id="UP000190061"/>
    </source>
</evidence>
<gene>
    <name evidence="6" type="ORF">SAMN02745674_00329</name>
</gene>
<reference evidence="6 7" key="1">
    <citation type="submission" date="2017-02" db="EMBL/GenBank/DDBJ databases">
        <authorList>
            <person name="Peterson S.W."/>
        </authorList>
    </citation>
    <scope>NUCLEOTIDE SEQUENCE [LARGE SCALE GENOMIC DNA]</scope>
    <source>
        <strain evidence="6 7">DSM 21749</strain>
    </source>
</reference>
<dbReference type="Pfam" id="PF00877">
    <property type="entry name" value="NLPC_P60"/>
    <property type="match status" value="1"/>
</dbReference>
<feature type="domain" description="NlpC/P60" evidence="5">
    <location>
        <begin position="314"/>
        <end position="469"/>
    </location>
</feature>
<dbReference type="Pfam" id="PF12913">
    <property type="entry name" value="SH3_6"/>
    <property type="match status" value="1"/>
</dbReference>
<accession>A0A1T4M903</accession>
<organism evidence="6 7">
    <name type="scientific">Lysobacter spongiicola DSM 21749</name>
    <dbReference type="NCBI Taxonomy" id="1122188"/>
    <lineage>
        <taxon>Bacteria</taxon>
        <taxon>Pseudomonadati</taxon>
        <taxon>Pseudomonadota</taxon>
        <taxon>Gammaproteobacteria</taxon>
        <taxon>Lysobacterales</taxon>
        <taxon>Lysobacteraceae</taxon>
        <taxon>Novilysobacter</taxon>
    </lineage>
</organism>
<evidence type="ECO:0000256" key="2">
    <source>
        <dbReference type="ARBA" id="ARBA00022670"/>
    </source>
</evidence>
<dbReference type="EMBL" id="FUXP01000001">
    <property type="protein sequence ID" value="SJZ63401.1"/>
    <property type="molecule type" value="Genomic_DNA"/>
</dbReference>
<comment type="similarity">
    <text evidence="1">Belongs to the peptidase C40 family.</text>
</comment>
<dbReference type="GO" id="GO:0008234">
    <property type="term" value="F:cysteine-type peptidase activity"/>
    <property type="evidence" value="ECO:0007669"/>
    <property type="project" value="UniProtKB-KW"/>
</dbReference>
<protein>
    <submittedName>
        <fullName evidence="6">NlpC/P60 family protein</fullName>
    </submittedName>
</protein>
<keyword evidence="7" id="KW-1185">Reference proteome</keyword>
<dbReference type="GO" id="GO:0006508">
    <property type="term" value="P:proteolysis"/>
    <property type="evidence" value="ECO:0007669"/>
    <property type="project" value="UniProtKB-KW"/>
</dbReference>
<evidence type="ECO:0000256" key="4">
    <source>
        <dbReference type="ARBA" id="ARBA00022807"/>
    </source>
</evidence>
<keyword evidence="3" id="KW-0378">Hydrolase</keyword>
<proteinExistence type="inferred from homology"/>
<dbReference type="InterPro" id="IPR000064">
    <property type="entry name" value="NLP_P60_dom"/>
</dbReference>
<dbReference type="SUPFAM" id="SSF54001">
    <property type="entry name" value="Cysteine proteinases"/>
    <property type="match status" value="1"/>
</dbReference>
<dbReference type="RefSeq" id="WP_078756953.1">
    <property type="nucleotide sequence ID" value="NZ_FUXP01000001.1"/>
</dbReference>
<keyword evidence="2" id="KW-0645">Protease</keyword>
<dbReference type="STRING" id="1122188.SAMN02745674_00329"/>
<evidence type="ECO:0000256" key="3">
    <source>
        <dbReference type="ARBA" id="ARBA00022801"/>
    </source>
</evidence>
<evidence type="ECO:0000259" key="5">
    <source>
        <dbReference type="PROSITE" id="PS51935"/>
    </source>
</evidence>
<dbReference type="Gene3D" id="3.90.1720.10">
    <property type="entry name" value="endopeptidase domain like (from Nostoc punctiforme)"/>
    <property type="match status" value="1"/>
</dbReference>